<dbReference type="CDD" id="cd21502">
    <property type="entry name" value="vWA_BABAM1"/>
    <property type="match status" value="1"/>
</dbReference>
<dbReference type="PANTHER" id="PTHR15660">
    <property type="entry name" value="BRISC AND BRCA1-A COMPLEX MEMBER 1"/>
    <property type="match status" value="1"/>
</dbReference>
<comment type="caution">
    <text evidence="6">The sequence shown here is derived from an EMBL/GenBank/DDBJ whole genome shotgun (WGS) entry which is preliminary data.</text>
</comment>
<proteinExistence type="predicted"/>
<gene>
    <name evidence="6" type="ORF">BASA50_002156</name>
</gene>
<evidence type="ECO:0000313" key="7">
    <source>
        <dbReference type="Proteomes" id="UP001648503"/>
    </source>
</evidence>
<keyword evidence="2" id="KW-0963">Cytoplasm</keyword>
<evidence type="ECO:0000256" key="3">
    <source>
        <dbReference type="ARBA" id="ARBA00022763"/>
    </source>
</evidence>
<protein>
    <recommendedName>
        <fullName evidence="8">Mediator of RAP80 interactions and targeting subunit of 40 kDa</fullName>
    </recommendedName>
</protein>
<accession>A0ABQ8FMK8</accession>
<dbReference type="EMBL" id="JAFCIX010000030">
    <property type="protein sequence ID" value="KAH6600592.1"/>
    <property type="molecule type" value="Genomic_DNA"/>
</dbReference>
<sequence>MREKIIFAVDVGQESGCELIRDAADSYITRLECTKRLLKRFVHQKQLMNAEHEFGICCVTDTSYWHLNLSSHQHSIMAAIDKMEFLNKAFPCCDLRDLFELLTPEMPLVDSGYSLRVILIYARSTQVPICPLVEDMAKLYEANPTFCVDTAYLHDPPLESNQVATIFQALGGLETSSSRHIELTRQHLRFLRGMTLLLANPMQRSNSVTFKWTI</sequence>
<evidence type="ECO:0000256" key="1">
    <source>
        <dbReference type="ARBA" id="ARBA00004123"/>
    </source>
</evidence>
<name>A0ABQ8FMK8_9FUNG</name>
<keyword evidence="4" id="KW-0234">DNA repair</keyword>
<keyword evidence="5" id="KW-0539">Nucleus</keyword>
<evidence type="ECO:0000256" key="2">
    <source>
        <dbReference type="ARBA" id="ARBA00022490"/>
    </source>
</evidence>
<evidence type="ECO:0008006" key="8">
    <source>
        <dbReference type="Google" id="ProtNLM"/>
    </source>
</evidence>
<comment type="subcellular location">
    <subcellularLocation>
        <location evidence="1">Nucleus</location>
    </subcellularLocation>
</comment>
<evidence type="ECO:0000313" key="6">
    <source>
        <dbReference type="EMBL" id="KAH6600592.1"/>
    </source>
</evidence>
<organism evidence="6 7">
    <name type="scientific">Batrachochytrium salamandrivorans</name>
    <dbReference type="NCBI Taxonomy" id="1357716"/>
    <lineage>
        <taxon>Eukaryota</taxon>
        <taxon>Fungi</taxon>
        <taxon>Fungi incertae sedis</taxon>
        <taxon>Chytridiomycota</taxon>
        <taxon>Chytridiomycota incertae sedis</taxon>
        <taxon>Chytridiomycetes</taxon>
        <taxon>Rhizophydiales</taxon>
        <taxon>Rhizophydiales incertae sedis</taxon>
        <taxon>Batrachochytrium</taxon>
    </lineage>
</organism>
<dbReference type="PANTHER" id="PTHR15660:SF1">
    <property type="entry name" value="BRISC AND BRCA1-A COMPLEX MEMBER 1"/>
    <property type="match status" value="1"/>
</dbReference>
<evidence type="ECO:0000256" key="4">
    <source>
        <dbReference type="ARBA" id="ARBA00023204"/>
    </source>
</evidence>
<keyword evidence="3" id="KW-0227">DNA damage</keyword>
<dbReference type="Proteomes" id="UP001648503">
    <property type="component" value="Unassembled WGS sequence"/>
</dbReference>
<dbReference type="InterPro" id="IPR026126">
    <property type="entry name" value="BABAM1"/>
</dbReference>
<reference evidence="6 7" key="1">
    <citation type="submission" date="2021-02" db="EMBL/GenBank/DDBJ databases">
        <title>Variation within the Batrachochytrium salamandrivorans European outbreak.</title>
        <authorList>
            <person name="Kelly M."/>
            <person name="Pasmans F."/>
            <person name="Shea T.P."/>
            <person name="Munoz J.F."/>
            <person name="Carranza S."/>
            <person name="Cuomo C.A."/>
            <person name="Martel A."/>
        </authorList>
    </citation>
    <scope>NUCLEOTIDE SEQUENCE [LARGE SCALE GENOMIC DNA]</scope>
    <source>
        <strain evidence="6 7">AMFP18/2</strain>
    </source>
</reference>
<evidence type="ECO:0000256" key="5">
    <source>
        <dbReference type="ARBA" id="ARBA00023242"/>
    </source>
</evidence>
<keyword evidence="7" id="KW-1185">Reference proteome</keyword>